<feature type="coiled-coil region" evidence="1">
    <location>
        <begin position="194"/>
        <end position="221"/>
    </location>
</feature>
<accession>A0A382S015</accession>
<feature type="domain" description="Rad50/SbcC-type AAA" evidence="2">
    <location>
        <begin position="5"/>
        <end position="215"/>
    </location>
</feature>
<evidence type="ECO:0000259" key="2">
    <source>
        <dbReference type="Pfam" id="PF13476"/>
    </source>
</evidence>
<dbReference type="Gene3D" id="3.40.50.300">
    <property type="entry name" value="P-loop containing nucleotide triphosphate hydrolases"/>
    <property type="match status" value="1"/>
</dbReference>
<dbReference type="GO" id="GO:0006302">
    <property type="term" value="P:double-strand break repair"/>
    <property type="evidence" value="ECO:0007669"/>
    <property type="project" value="InterPro"/>
</dbReference>
<dbReference type="PANTHER" id="PTHR32114">
    <property type="entry name" value="ABC TRANSPORTER ABCH.3"/>
    <property type="match status" value="1"/>
</dbReference>
<sequence length="240" mass="27338">MRPIRLKIKAFGPFPSEQTIDFNELEDSTFFLIHGPTGAGKTAILDAICFALYGESSGEERDPRGMRSDYAEENVLTEVTLDFSIGNDHYRINRQPGRKVKKKSGEGYRLENPKATFWKRTGILNPSENGKVISSKASEVNKEINSILGFKSDQFRQVVVLPQGKFRQLLDSGSKEKERVLEVLFQTEKYRTIEEALKNKEKEIKDKLVSLESEKTFLLNQSSVSSKDELQIKIDEIKNK</sequence>
<dbReference type="AlphaFoldDB" id="A0A382S015"/>
<gene>
    <name evidence="3" type="ORF">METZ01_LOCUS355095</name>
</gene>
<feature type="non-terminal residue" evidence="3">
    <location>
        <position position="240"/>
    </location>
</feature>
<proteinExistence type="predicted"/>
<organism evidence="3">
    <name type="scientific">marine metagenome</name>
    <dbReference type="NCBI Taxonomy" id="408172"/>
    <lineage>
        <taxon>unclassified sequences</taxon>
        <taxon>metagenomes</taxon>
        <taxon>ecological metagenomes</taxon>
    </lineage>
</organism>
<dbReference type="SUPFAM" id="SSF52540">
    <property type="entry name" value="P-loop containing nucleoside triphosphate hydrolases"/>
    <property type="match status" value="1"/>
</dbReference>
<dbReference type="Pfam" id="PF13476">
    <property type="entry name" value="AAA_23"/>
    <property type="match status" value="1"/>
</dbReference>
<reference evidence="3" key="1">
    <citation type="submission" date="2018-05" db="EMBL/GenBank/DDBJ databases">
        <authorList>
            <person name="Lanie J.A."/>
            <person name="Ng W.-L."/>
            <person name="Kazmierczak K.M."/>
            <person name="Andrzejewski T.M."/>
            <person name="Davidsen T.M."/>
            <person name="Wayne K.J."/>
            <person name="Tettelin H."/>
            <person name="Glass J.I."/>
            <person name="Rusch D."/>
            <person name="Podicherti R."/>
            <person name="Tsui H.-C.T."/>
            <person name="Winkler M.E."/>
        </authorList>
    </citation>
    <scope>NUCLEOTIDE SEQUENCE</scope>
</reference>
<keyword evidence="1" id="KW-0175">Coiled coil</keyword>
<dbReference type="EMBL" id="UINC01124830">
    <property type="protein sequence ID" value="SVD02241.1"/>
    <property type="molecule type" value="Genomic_DNA"/>
</dbReference>
<evidence type="ECO:0000313" key="3">
    <source>
        <dbReference type="EMBL" id="SVD02241.1"/>
    </source>
</evidence>
<dbReference type="GO" id="GO:0016887">
    <property type="term" value="F:ATP hydrolysis activity"/>
    <property type="evidence" value="ECO:0007669"/>
    <property type="project" value="InterPro"/>
</dbReference>
<name>A0A382S015_9ZZZZ</name>
<dbReference type="InterPro" id="IPR027417">
    <property type="entry name" value="P-loop_NTPase"/>
</dbReference>
<dbReference type="PANTHER" id="PTHR32114:SF2">
    <property type="entry name" value="ABC TRANSPORTER ABCH.3"/>
    <property type="match status" value="1"/>
</dbReference>
<dbReference type="InterPro" id="IPR038729">
    <property type="entry name" value="Rad50/SbcC_AAA"/>
</dbReference>
<protein>
    <recommendedName>
        <fullName evidence="2">Rad50/SbcC-type AAA domain-containing protein</fullName>
    </recommendedName>
</protein>
<evidence type="ECO:0000256" key="1">
    <source>
        <dbReference type="SAM" id="Coils"/>
    </source>
</evidence>